<dbReference type="InterPro" id="IPR026021">
    <property type="entry name" value="YdjA-like"/>
</dbReference>
<evidence type="ECO:0000259" key="9">
    <source>
        <dbReference type="Pfam" id="PF00881"/>
    </source>
</evidence>
<reference evidence="10 11" key="1">
    <citation type="submission" date="2022-06" db="EMBL/GenBank/DDBJ databases">
        <title>Draft genome sequence of type strain Streptomyces rubrisoli DSM 42083.</title>
        <authorList>
            <person name="Duangmal K."/>
            <person name="Klaysubun C."/>
        </authorList>
    </citation>
    <scope>NUCLEOTIDE SEQUENCE [LARGE SCALE GENOMIC DNA]</scope>
    <source>
        <strain evidence="10 11">DSM 42083</strain>
    </source>
</reference>
<evidence type="ECO:0000256" key="8">
    <source>
        <dbReference type="PIRNR" id="PIRNR000232"/>
    </source>
</evidence>
<evidence type="ECO:0000256" key="6">
    <source>
        <dbReference type="ARBA" id="ARBA00023002"/>
    </source>
</evidence>
<dbReference type="PANTHER" id="PTHR43821:SF1">
    <property type="entry name" value="NAD(P)H NITROREDUCTASE YDJA-RELATED"/>
    <property type="match status" value="1"/>
</dbReference>
<name>A0ABT1PIR8_9ACTN</name>
<keyword evidence="7 8" id="KW-0520">NAD</keyword>
<keyword evidence="3 8" id="KW-0285">Flavoprotein</keyword>
<dbReference type="InterPro" id="IPR052530">
    <property type="entry name" value="NAD(P)H_nitroreductase"/>
</dbReference>
<evidence type="ECO:0000256" key="7">
    <source>
        <dbReference type="ARBA" id="ARBA00023027"/>
    </source>
</evidence>
<evidence type="ECO:0000256" key="1">
    <source>
        <dbReference type="ARBA" id="ARBA00001917"/>
    </source>
</evidence>
<evidence type="ECO:0000256" key="3">
    <source>
        <dbReference type="ARBA" id="ARBA00022630"/>
    </source>
</evidence>
<comment type="caution">
    <text evidence="10">The sequence shown here is derived from an EMBL/GenBank/DDBJ whole genome shotgun (WGS) entry which is preliminary data.</text>
</comment>
<dbReference type="Gene3D" id="3.40.109.10">
    <property type="entry name" value="NADH Oxidase"/>
    <property type="match status" value="1"/>
</dbReference>
<accession>A0ABT1PIR8</accession>
<keyword evidence="4 8" id="KW-0288">FMN</keyword>
<comment type="similarity">
    <text evidence="2 8">Belongs to the nitroreductase family.</text>
</comment>
<dbReference type="RefSeq" id="WP_255931396.1">
    <property type="nucleotide sequence ID" value="NZ_JANFNH010000039.1"/>
</dbReference>
<dbReference type="Pfam" id="PF00881">
    <property type="entry name" value="Nitroreductase"/>
    <property type="match status" value="1"/>
</dbReference>
<dbReference type="PIRSF" id="PIRSF000232">
    <property type="entry name" value="YdjA"/>
    <property type="match status" value="1"/>
</dbReference>
<organism evidence="10 11">
    <name type="scientific">Streptantibioticus rubrisoli</name>
    <dbReference type="NCBI Taxonomy" id="1387313"/>
    <lineage>
        <taxon>Bacteria</taxon>
        <taxon>Bacillati</taxon>
        <taxon>Actinomycetota</taxon>
        <taxon>Actinomycetes</taxon>
        <taxon>Kitasatosporales</taxon>
        <taxon>Streptomycetaceae</taxon>
        <taxon>Streptantibioticus</taxon>
    </lineage>
</organism>
<dbReference type="SUPFAM" id="SSF55469">
    <property type="entry name" value="FMN-dependent nitroreductase-like"/>
    <property type="match status" value="1"/>
</dbReference>
<evidence type="ECO:0000256" key="2">
    <source>
        <dbReference type="ARBA" id="ARBA00007118"/>
    </source>
</evidence>
<dbReference type="InterPro" id="IPR029479">
    <property type="entry name" value="Nitroreductase"/>
</dbReference>
<comment type="cofactor">
    <cofactor evidence="1 8">
        <name>FMN</name>
        <dbReference type="ChEBI" id="CHEBI:58210"/>
    </cofactor>
</comment>
<dbReference type="EMBL" id="JANFNH010000039">
    <property type="protein sequence ID" value="MCQ4045265.1"/>
    <property type="molecule type" value="Genomic_DNA"/>
</dbReference>
<evidence type="ECO:0000256" key="5">
    <source>
        <dbReference type="ARBA" id="ARBA00022857"/>
    </source>
</evidence>
<dbReference type="PANTHER" id="PTHR43821">
    <property type="entry name" value="NAD(P)H NITROREDUCTASE YDJA-RELATED"/>
    <property type="match status" value="1"/>
</dbReference>
<protein>
    <recommendedName>
        <fullName evidence="8">Putative NAD(P)H nitroreductase</fullName>
        <ecNumber evidence="8">1.-.-.-</ecNumber>
    </recommendedName>
</protein>
<keyword evidence="5 8" id="KW-0521">NADP</keyword>
<sequence length="185" mass="20247">MDVMQTVLTRRSVTRLAAPGPDDDTLLELLQVASTAPDHGRLRPWRLVTVRGTARDRLGAALARGTDDPVRAEQARTKPLRAPLLISIVLCPRLPHPKVPEWEQLAATVSMVHTLHLLLHSRGWGAIWRTGNAVDSPAVRECLGLDPGERLLGWLYVGTPDGPAAAPPRAPFDVREKLSMLEPHA</sequence>
<dbReference type="InterPro" id="IPR000415">
    <property type="entry name" value="Nitroreductase-like"/>
</dbReference>
<dbReference type="EC" id="1.-.-.-" evidence="8"/>
<keyword evidence="6 8" id="KW-0560">Oxidoreductase</keyword>
<keyword evidence="11" id="KW-1185">Reference proteome</keyword>
<feature type="domain" description="Nitroreductase" evidence="9">
    <location>
        <begin position="8"/>
        <end position="158"/>
    </location>
</feature>
<evidence type="ECO:0000256" key="4">
    <source>
        <dbReference type="ARBA" id="ARBA00022643"/>
    </source>
</evidence>
<proteinExistence type="inferred from homology"/>
<evidence type="ECO:0000313" key="11">
    <source>
        <dbReference type="Proteomes" id="UP001206206"/>
    </source>
</evidence>
<dbReference type="CDD" id="cd02135">
    <property type="entry name" value="YdjA-like"/>
    <property type="match status" value="1"/>
</dbReference>
<gene>
    <name evidence="10" type="ORF">NON19_25340</name>
</gene>
<evidence type="ECO:0000313" key="10">
    <source>
        <dbReference type="EMBL" id="MCQ4045265.1"/>
    </source>
</evidence>
<dbReference type="Proteomes" id="UP001206206">
    <property type="component" value="Unassembled WGS sequence"/>
</dbReference>